<gene>
    <name evidence="1" type="ORF">NCTC12965_06227</name>
</gene>
<reference evidence="1" key="1">
    <citation type="submission" date="2019-05" db="EMBL/GenBank/DDBJ databases">
        <authorList>
            <consortium name="Pathogen Informatics"/>
        </authorList>
    </citation>
    <scope>NUCLEOTIDE SEQUENCE [LARGE SCALE GENOMIC DNA]</scope>
    <source>
        <strain evidence="1">NCTC12965</strain>
    </source>
</reference>
<accession>A0A4U9VW25</accession>
<protein>
    <submittedName>
        <fullName evidence="1">Uncharacterized protein</fullName>
    </submittedName>
</protein>
<name>A0A4U9VW25_SERFO</name>
<dbReference type="EMBL" id="CABEEZ010000125">
    <property type="protein sequence ID" value="VTR51770.1"/>
    <property type="molecule type" value="Genomic_DNA"/>
</dbReference>
<evidence type="ECO:0000313" key="1">
    <source>
        <dbReference type="EMBL" id="VTR51770.1"/>
    </source>
</evidence>
<sequence length="63" mass="6853">MPAIGTTLLFSPKRDGIYARQLNVCMNFLTWAVLRHIRIKPSLVGLSGVLTGWGCDMPPKGPG</sequence>
<proteinExistence type="predicted"/>
<dbReference type="AlphaFoldDB" id="A0A4U9VW25"/>
<organism evidence="1">
    <name type="scientific">Serratia fonticola</name>
    <dbReference type="NCBI Taxonomy" id="47917"/>
    <lineage>
        <taxon>Bacteria</taxon>
        <taxon>Pseudomonadati</taxon>
        <taxon>Pseudomonadota</taxon>
        <taxon>Gammaproteobacteria</taxon>
        <taxon>Enterobacterales</taxon>
        <taxon>Yersiniaceae</taxon>
        <taxon>Serratia</taxon>
    </lineage>
</organism>